<feature type="transmembrane region" description="Helical" evidence="1">
    <location>
        <begin position="82"/>
        <end position="104"/>
    </location>
</feature>
<proteinExistence type="predicted"/>
<dbReference type="AlphaFoldDB" id="A0A1C4DJZ4"/>
<organism evidence="2 3">
    <name type="scientific">Kosakonia oryzendophytica</name>
    <dbReference type="NCBI Taxonomy" id="1005665"/>
    <lineage>
        <taxon>Bacteria</taxon>
        <taxon>Pseudomonadati</taxon>
        <taxon>Pseudomonadota</taxon>
        <taxon>Gammaproteobacteria</taxon>
        <taxon>Enterobacterales</taxon>
        <taxon>Enterobacteriaceae</taxon>
        <taxon>Kosakonia</taxon>
    </lineage>
</organism>
<keyword evidence="1" id="KW-0812">Transmembrane</keyword>
<evidence type="ECO:0000313" key="2">
    <source>
        <dbReference type="EMBL" id="SCC31565.1"/>
    </source>
</evidence>
<evidence type="ECO:0008006" key="4">
    <source>
        <dbReference type="Google" id="ProtNLM"/>
    </source>
</evidence>
<dbReference type="Proteomes" id="UP000198975">
    <property type="component" value="Unassembled WGS sequence"/>
</dbReference>
<name>A0A1C4DJZ4_9ENTR</name>
<keyword evidence="3" id="KW-1185">Reference proteome</keyword>
<gene>
    <name evidence="2" type="ORF">GA0061071_112151</name>
</gene>
<sequence>MKRIFHQYAAKRAAAWLALFSILLILIAPLISVSLQHDSMKAMAGMHHEMSMPMPDHHQMSHAQMRHHEIPSQSMPLDHAQACGYCVLLAHVPGLIFLVAMLLLGRVLRMRLAPGKQEVSHWHFFPWLWPDTRAPPRVCFF</sequence>
<evidence type="ECO:0000313" key="3">
    <source>
        <dbReference type="Proteomes" id="UP000198975"/>
    </source>
</evidence>
<dbReference type="RefSeq" id="WP_408612848.1">
    <property type="nucleotide sequence ID" value="NZ_CP115659.1"/>
</dbReference>
<keyword evidence="1" id="KW-1133">Transmembrane helix</keyword>
<protein>
    <recommendedName>
        <fullName evidence="4">DUF2946 domain-containing protein</fullName>
    </recommendedName>
</protein>
<dbReference type="Pfam" id="PF11162">
    <property type="entry name" value="DUF2946"/>
    <property type="match status" value="1"/>
</dbReference>
<accession>A0A1C4DJZ4</accession>
<dbReference type="InterPro" id="IPR021333">
    <property type="entry name" value="DUF2946"/>
</dbReference>
<evidence type="ECO:0000256" key="1">
    <source>
        <dbReference type="SAM" id="Phobius"/>
    </source>
</evidence>
<dbReference type="EMBL" id="FMAY01000012">
    <property type="protein sequence ID" value="SCC31565.1"/>
    <property type="molecule type" value="Genomic_DNA"/>
</dbReference>
<keyword evidence="1" id="KW-0472">Membrane</keyword>
<reference evidence="3" key="1">
    <citation type="submission" date="2016-08" db="EMBL/GenBank/DDBJ databases">
        <authorList>
            <person name="Varghese N."/>
            <person name="Submissions Spin"/>
        </authorList>
    </citation>
    <scope>NUCLEOTIDE SEQUENCE [LARGE SCALE GENOMIC DNA]</scope>
    <source>
        <strain evidence="3">REICA_082</strain>
    </source>
</reference>